<proteinExistence type="predicted"/>
<dbReference type="Gene3D" id="3.80.10.10">
    <property type="entry name" value="Ribonuclease Inhibitor"/>
    <property type="match status" value="1"/>
</dbReference>
<feature type="region of interest" description="Disordered" evidence="1">
    <location>
        <begin position="607"/>
        <end position="714"/>
    </location>
</feature>
<sequence length="763" mass="87525">MALDPSRKRKRAHVSYREPSSDDHLSDSATHTDNPARRKPPVRRSTRHQSHEVEQQPEPSTSRPTPNRAASPTLPPSAAHRTHRRQRKPKLSYREETTDDDDSEEHAEADYEPDEDVVQRKRKPKPPRPSTPRKQSGHGSSKTIGARKRAFDTPLREKKPLQPVVAHIPTDGHKPDMSSLPYHVLLQIFVYASHPLRDENMHATPSIAWLINMAQMSQAFTKPALTALHRNPPIFAIRHNRRKLVHHLITPPADTGQQYKVMVKRLELDATQMSTLTDSTTSVADLSSLISSLTTLKEIDIFDPLDRPPYRERQKRTRRWTYPPELFDTLRQTELRLQSWRWHATYCAEGLLWIKDIHADQAFQSLRDVTFVKFNFDEKRKDDSTDPTTEELLASAVASLPTLQSLAFESCTAVNGKLLSLLPSTLVSLSITNCIYLTSDSMHAFLSDHGYHLEELVLNHNQSLDLSFLTSLHQDCPRLEVLKMDLNYYSTLAMSSDNEPLYDWLLGLDEVPTWPAALRIIDMQHLRKWGADAATNFFTSLIDSAAELPYLRELRILAMVDMDWRQRADFRRKWAARFEKVFAWRGKAPSPHLASLRAYREWKADEQEAGDRNDSLLDITAEDVRKDVPPSTGDGADSHPEGESDNGSDSDVPLLSKRKNKNEAWNPKRLRSRAKASTNYDETSDNENQDEDADADADTQHTEEPDDEEPTFVQGRCHTVMCRIDNLRPREEMFDEADFLDEERSGDEEWDEDRDEVEEGYAW</sequence>
<feature type="compositionally biased region" description="Polar residues" evidence="1">
    <location>
        <begin position="57"/>
        <end position="70"/>
    </location>
</feature>
<comment type="caution">
    <text evidence="2">The sequence shown here is derived from an EMBL/GenBank/DDBJ whole genome shotgun (WGS) entry which is preliminary data.</text>
</comment>
<dbReference type="OrthoDB" id="5395390at2759"/>
<dbReference type="SUPFAM" id="SSF52047">
    <property type="entry name" value="RNI-like"/>
    <property type="match status" value="1"/>
</dbReference>
<feature type="region of interest" description="Disordered" evidence="1">
    <location>
        <begin position="738"/>
        <end position="763"/>
    </location>
</feature>
<feature type="compositionally biased region" description="Basic residues" evidence="1">
    <location>
        <begin position="80"/>
        <end position="91"/>
    </location>
</feature>
<evidence type="ECO:0000313" key="2">
    <source>
        <dbReference type="EMBL" id="KAF9732215.1"/>
    </source>
</evidence>
<dbReference type="Proteomes" id="UP000756921">
    <property type="component" value="Unassembled WGS sequence"/>
</dbReference>
<feature type="compositionally biased region" description="Basic residues" evidence="1">
    <location>
        <begin position="37"/>
        <end position="48"/>
    </location>
</feature>
<organism evidence="2 3">
    <name type="scientific">Paraphaeosphaeria minitans</name>
    <dbReference type="NCBI Taxonomy" id="565426"/>
    <lineage>
        <taxon>Eukaryota</taxon>
        <taxon>Fungi</taxon>
        <taxon>Dikarya</taxon>
        <taxon>Ascomycota</taxon>
        <taxon>Pezizomycotina</taxon>
        <taxon>Dothideomycetes</taxon>
        <taxon>Pleosporomycetidae</taxon>
        <taxon>Pleosporales</taxon>
        <taxon>Massarineae</taxon>
        <taxon>Didymosphaeriaceae</taxon>
        <taxon>Paraphaeosphaeria</taxon>
    </lineage>
</organism>
<evidence type="ECO:0000256" key="1">
    <source>
        <dbReference type="SAM" id="MobiDB-lite"/>
    </source>
</evidence>
<dbReference type="InterPro" id="IPR032675">
    <property type="entry name" value="LRR_dom_sf"/>
</dbReference>
<dbReference type="AlphaFoldDB" id="A0A9P6GD73"/>
<accession>A0A9P6GD73</accession>
<keyword evidence="3" id="KW-1185">Reference proteome</keyword>
<gene>
    <name evidence="2" type="ORF">PMIN01_10144</name>
</gene>
<feature type="region of interest" description="Disordered" evidence="1">
    <location>
        <begin position="1"/>
        <end position="153"/>
    </location>
</feature>
<name>A0A9P6GD73_9PLEO</name>
<protein>
    <submittedName>
        <fullName evidence="2">Uncharacterized protein</fullName>
    </submittedName>
</protein>
<feature type="compositionally biased region" description="Basic and acidic residues" evidence="1">
    <location>
        <begin position="15"/>
        <end position="26"/>
    </location>
</feature>
<feature type="compositionally biased region" description="Acidic residues" evidence="1">
    <location>
        <begin position="682"/>
        <end position="697"/>
    </location>
</feature>
<dbReference type="EMBL" id="WJXW01000011">
    <property type="protein sequence ID" value="KAF9732215.1"/>
    <property type="molecule type" value="Genomic_DNA"/>
</dbReference>
<evidence type="ECO:0000313" key="3">
    <source>
        <dbReference type="Proteomes" id="UP000756921"/>
    </source>
</evidence>
<reference evidence="2" key="1">
    <citation type="journal article" date="2020" name="Mol. Plant Microbe Interact.">
        <title>Genome Sequence of the Biocontrol Agent Coniothyrium minitans strain Conio (IMI 134523).</title>
        <authorList>
            <person name="Patel D."/>
            <person name="Shittu T.A."/>
            <person name="Baroncelli R."/>
            <person name="Muthumeenakshi S."/>
            <person name="Osborne T.H."/>
            <person name="Janganan T.K."/>
            <person name="Sreenivasaprasad S."/>
        </authorList>
    </citation>
    <scope>NUCLEOTIDE SEQUENCE</scope>
    <source>
        <strain evidence="2">Conio</strain>
    </source>
</reference>
<feature type="compositionally biased region" description="Acidic residues" evidence="1">
    <location>
        <begin position="97"/>
        <end position="116"/>
    </location>
</feature>